<protein>
    <submittedName>
        <fullName evidence="1">Uncharacterized protein</fullName>
    </submittedName>
</protein>
<accession>A0A5J4QA52</accession>
<dbReference type="EMBL" id="SNRY01004352">
    <property type="protein sequence ID" value="KAA6317948.1"/>
    <property type="molecule type" value="Genomic_DNA"/>
</dbReference>
<organism evidence="1">
    <name type="scientific">termite gut metagenome</name>
    <dbReference type="NCBI Taxonomy" id="433724"/>
    <lineage>
        <taxon>unclassified sequences</taxon>
        <taxon>metagenomes</taxon>
        <taxon>organismal metagenomes</taxon>
    </lineage>
</organism>
<reference evidence="1" key="1">
    <citation type="submission" date="2019-03" db="EMBL/GenBank/DDBJ databases">
        <title>Single cell metagenomics reveals metabolic interactions within the superorganism composed of flagellate Streblomastix strix and complex community of Bacteroidetes bacteria on its surface.</title>
        <authorList>
            <person name="Treitli S.C."/>
            <person name="Kolisko M."/>
            <person name="Husnik F."/>
            <person name="Keeling P."/>
            <person name="Hampl V."/>
        </authorList>
    </citation>
    <scope>NUCLEOTIDE SEQUENCE</scope>
    <source>
        <strain evidence="1">STM</strain>
    </source>
</reference>
<proteinExistence type="predicted"/>
<gene>
    <name evidence="1" type="ORF">EZS27_031978</name>
</gene>
<evidence type="ECO:0000313" key="1">
    <source>
        <dbReference type="EMBL" id="KAA6317948.1"/>
    </source>
</evidence>
<feature type="non-terminal residue" evidence="1">
    <location>
        <position position="1"/>
    </location>
</feature>
<name>A0A5J4QA52_9ZZZZ</name>
<sequence>VSFPEIEAKEYRIVFHNKQKEDIHIKQIRLSATPIIDRYAEKLSDVNKLLQLHNNTVIVKVAKNDLID</sequence>
<comment type="caution">
    <text evidence="1">The sequence shown here is derived from an EMBL/GenBank/DDBJ whole genome shotgun (WGS) entry which is preliminary data.</text>
</comment>
<dbReference type="AlphaFoldDB" id="A0A5J4QA52"/>